<organism evidence="8 9">
    <name type="scientific">Clarias magur</name>
    <name type="common">Asian catfish</name>
    <name type="synonym">Macropteronotus magur</name>
    <dbReference type="NCBI Taxonomy" id="1594786"/>
    <lineage>
        <taxon>Eukaryota</taxon>
        <taxon>Metazoa</taxon>
        <taxon>Chordata</taxon>
        <taxon>Craniata</taxon>
        <taxon>Vertebrata</taxon>
        <taxon>Euteleostomi</taxon>
        <taxon>Actinopterygii</taxon>
        <taxon>Neopterygii</taxon>
        <taxon>Teleostei</taxon>
        <taxon>Ostariophysi</taxon>
        <taxon>Siluriformes</taxon>
        <taxon>Clariidae</taxon>
        <taxon>Clarias</taxon>
    </lineage>
</organism>
<name>A0A8J4XAR4_CLAMG</name>
<dbReference type="EMBL" id="QNUK01000013">
    <property type="protein sequence ID" value="KAF5908461.1"/>
    <property type="molecule type" value="Genomic_DNA"/>
</dbReference>
<proteinExistence type="inferred from homology"/>
<dbReference type="PANTHER" id="PTHR43715:SF1">
    <property type="entry name" value="GDP-MANNOSE 4,6 DEHYDRATASE"/>
    <property type="match status" value="1"/>
</dbReference>
<feature type="domain" description="NAD(P)-binding" evidence="7">
    <location>
        <begin position="23"/>
        <end position="112"/>
    </location>
</feature>
<evidence type="ECO:0000259" key="7">
    <source>
        <dbReference type="Pfam" id="PF16363"/>
    </source>
</evidence>
<dbReference type="EC" id="4.2.1.47" evidence="4"/>
<keyword evidence="5" id="KW-0456">Lyase</keyword>
<dbReference type="OrthoDB" id="10253554at2759"/>
<evidence type="ECO:0000256" key="2">
    <source>
        <dbReference type="ARBA" id="ARBA00004912"/>
    </source>
</evidence>
<protein>
    <recommendedName>
        <fullName evidence="4">GDP-mannose 4,6-dehydratase</fullName>
        <ecNumber evidence="4">4.2.1.47</ecNumber>
    </recommendedName>
    <alternativeName>
        <fullName evidence="6">GDP-D-mannose dehydratase</fullName>
    </alternativeName>
</protein>
<evidence type="ECO:0000256" key="3">
    <source>
        <dbReference type="ARBA" id="ARBA00009263"/>
    </source>
</evidence>
<evidence type="ECO:0000313" key="9">
    <source>
        <dbReference type="Proteomes" id="UP000727407"/>
    </source>
</evidence>
<dbReference type="Proteomes" id="UP000727407">
    <property type="component" value="Unassembled WGS sequence"/>
</dbReference>
<dbReference type="GO" id="GO:0008446">
    <property type="term" value="F:GDP-mannose 4,6-dehydratase activity"/>
    <property type="evidence" value="ECO:0007669"/>
    <property type="project" value="UniProtKB-EC"/>
</dbReference>
<dbReference type="Gene3D" id="3.40.50.720">
    <property type="entry name" value="NAD(P)-binding Rossmann-like Domain"/>
    <property type="match status" value="1"/>
</dbReference>
<dbReference type="AlphaFoldDB" id="A0A8J4XAR4"/>
<dbReference type="GO" id="GO:0042351">
    <property type="term" value="P:'de novo' GDP-L-fucose biosynthetic process"/>
    <property type="evidence" value="ECO:0007669"/>
    <property type="project" value="UniProtKB-UniPathway"/>
</dbReference>
<dbReference type="PANTHER" id="PTHR43715">
    <property type="entry name" value="GDP-MANNOSE 4,6-DEHYDRATASE"/>
    <property type="match status" value="1"/>
</dbReference>
<evidence type="ECO:0000256" key="6">
    <source>
        <dbReference type="ARBA" id="ARBA00031085"/>
    </source>
</evidence>
<accession>A0A8J4XAR4</accession>
<dbReference type="Pfam" id="PF16363">
    <property type="entry name" value="GDP_Man_Dehyd"/>
    <property type="match status" value="1"/>
</dbReference>
<evidence type="ECO:0000256" key="4">
    <source>
        <dbReference type="ARBA" id="ARBA00011989"/>
    </source>
</evidence>
<gene>
    <name evidence="8" type="primary">gmds</name>
    <name evidence="8" type="ORF">DAT39_001837</name>
</gene>
<evidence type="ECO:0000313" key="8">
    <source>
        <dbReference type="EMBL" id="KAF5908461.1"/>
    </source>
</evidence>
<evidence type="ECO:0000256" key="5">
    <source>
        <dbReference type="ARBA" id="ARBA00023239"/>
    </source>
</evidence>
<comment type="caution">
    <text evidence="8">The sequence shown here is derived from an EMBL/GenBank/DDBJ whole genome shotgun (WGS) entry which is preliminary data.</text>
</comment>
<sequence>MAQCTAPKSCSKDGGDKPRKVAIITGITGQDGSYLAEFLLEKGYEVHGILRRSSSFNTGRIEHLYHNPQTHTEGNMKLHYGDLTDSTCLVKIINEVKPTEIYNLGAQSHVKAISLFSVLEEDEMSRSDRMWRVMTEAVIFPMKF</sequence>
<evidence type="ECO:0000256" key="1">
    <source>
        <dbReference type="ARBA" id="ARBA00001937"/>
    </source>
</evidence>
<keyword evidence="9" id="KW-1185">Reference proteome</keyword>
<dbReference type="UniPathway" id="UPA00128">
    <property type="reaction ID" value="UER00190"/>
</dbReference>
<dbReference type="InterPro" id="IPR036291">
    <property type="entry name" value="NAD(P)-bd_dom_sf"/>
</dbReference>
<dbReference type="InterPro" id="IPR016040">
    <property type="entry name" value="NAD(P)-bd_dom"/>
</dbReference>
<dbReference type="SUPFAM" id="SSF51735">
    <property type="entry name" value="NAD(P)-binding Rossmann-fold domains"/>
    <property type="match status" value="1"/>
</dbReference>
<comment type="pathway">
    <text evidence="2">Nucleotide-sugar biosynthesis; GDP-L-fucose biosynthesis via de novo pathway; GDP-L-fucose from GDP-alpha-D-mannose: step 1/2.</text>
</comment>
<reference evidence="8" key="1">
    <citation type="submission" date="2020-07" db="EMBL/GenBank/DDBJ databases">
        <title>Clarias magur genome sequencing, assembly and annotation.</title>
        <authorList>
            <person name="Kushwaha B."/>
            <person name="Kumar R."/>
            <person name="Das P."/>
            <person name="Joshi C.G."/>
            <person name="Kumar D."/>
            <person name="Nagpure N.S."/>
            <person name="Pandey M."/>
            <person name="Agarwal S."/>
            <person name="Srivastava S."/>
            <person name="Singh M."/>
            <person name="Sahoo L."/>
            <person name="Jayasankar P."/>
            <person name="Meher P.K."/>
            <person name="Koringa P.G."/>
            <person name="Iquebal M.A."/>
            <person name="Das S.P."/>
            <person name="Bit A."/>
            <person name="Patnaik S."/>
            <person name="Patel N."/>
            <person name="Shah T.M."/>
            <person name="Hinsu A."/>
            <person name="Jena J.K."/>
        </authorList>
    </citation>
    <scope>NUCLEOTIDE SEQUENCE</scope>
    <source>
        <strain evidence="8">CIFAMagur01</strain>
        <tissue evidence="8">Testis</tissue>
    </source>
</reference>
<comment type="cofactor">
    <cofactor evidence="1">
        <name>NADP(+)</name>
        <dbReference type="ChEBI" id="CHEBI:58349"/>
    </cofactor>
</comment>
<comment type="similarity">
    <text evidence="3">Belongs to the NAD(P)-dependent epimerase/dehydratase family. GDP-mannose 4,6-dehydratase subfamily.</text>
</comment>
<dbReference type="FunFam" id="3.40.50.720:FF:000924">
    <property type="entry name" value="GDP-mannose 4,6 dehydratase"/>
    <property type="match status" value="1"/>
</dbReference>
<dbReference type="InterPro" id="IPR006368">
    <property type="entry name" value="GDP_Man_deHydtase"/>
</dbReference>